<evidence type="ECO:0000259" key="22">
    <source>
        <dbReference type="SMART" id="SM00936"/>
    </source>
</evidence>
<keyword evidence="8" id="KW-0121">Carboxypeptidase</keyword>
<dbReference type="GO" id="GO:0006508">
    <property type="term" value="P:proteolysis"/>
    <property type="evidence" value="ECO:0007669"/>
    <property type="project" value="UniProtKB-KW"/>
</dbReference>
<comment type="pathway">
    <text evidence="3">Cell wall biogenesis; peptidoglycan biosynthesis.</text>
</comment>
<evidence type="ECO:0000256" key="13">
    <source>
        <dbReference type="ARBA" id="ARBA00022984"/>
    </source>
</evidence>
<evidence type="ECO:0000256" key="8">
    <source>
        <dbReference type="ARBA" id="ARBA00022645"/>
    </source>
</evidence>
<evidence type="ECO:0000256" key="18">
    <source>
        <dbReference type="PIRSR" id="PIRSR618044-1"/>
    </source>
</evidence>
<keyword evidence="12" id="KW-0133">Cell shape</keyword>
<comment type="similarity">
    <text evidence="4 20">Belongs to the peptidase S11 family.</text>
</comment>
<evidence type="ECO:0000256" key="9">
    <source>
        <dbReference type="ARBA" id="ARBA00022670"/>
    </source>
</evidence>
<evidence type="ECO:0000256" key="14">
    <source>
        <dbReference type="ARBA" id="ARBA00023136"/>
    </source>
</evidence>
<evidence type="ECO:0000256" key="17">
    <source>
        <dbReference type="ARBA" id="ARBA00060592"/>
    </source>
</evidence>
<dbReference type="Pfam" id="PF07943">
    <property type="entry name" value="PBP5_C"/>
    <property type="match status" value="1"/>
</dbReference>
<accession>A0AB39HGS2</accession>
<proteinExistence type="inferred from homology"/>
<dbReference type="InterPro" id="IPR018044">
    <property type="entry name" value="Peptidase_S11"/>
</dbReference>
<dbReference type="KEGG" id="vih:AB0763_10040"/>
<dbReference type="GO" id="GO:0030288">
    <property type="term" value="C:outer membrane-bounded periplasmic space"/>
    <property type="evidence" value="ECO:0007669"/>
    <property type="project" value="UniProtKB-ARBA"/>
</dbReference>
<reference evidence="23" key="1">
    <citation type="submission" date="2024-07" db="EMBL/GenBank/DDBJ databases">
        <title>Genome Analysis of a Potential Novel Vibrio Species Secreting pH- and Thermo-stable Alginate Lyase and its Application in Producing Alginate Oligosaccharides.</title>
        <authorList>
            <person name="Huang H."/>
            <person name="Bao K."/>
        </authorList>
    </citation>
    <scope>NUCLEOTIDE SEQUENCE</scope>
    <source>
        <strain evidence="23">HB236076</strain>
    </source>
</reference>
<evidence type="ECO:0000256" key="2">
    <source>
        <dbReference type="ARBA" id="ARBA00004417"/>
    </source>
</evidence>
<keyword evidence="14" id="KW-0472">Membrane</keyword>
<feature type="active site" evidence="18">
    <location>
        <position position="130"/>
    </location>
</feature>
<dbReference type="Gene3D" id="2.60.410.10">
    <property type="entry name" value="D-Ala-D-Ala carboxypeptidase, C-terminal domain"/>
    <property type="match status" value="1"/>
</dbReference>
<dbReference type="InterPro" id="IPR001967">
    <property type="entry name" value="Peptidase_S11_N"/>
</dbReference>
<evidence type="ECO:0000256" key="4">
    <source>
        <dbReference type="ARBA" id="ARBA00007164"/>
    </source>
</evidence>
<dbReference type="GO" id="GO:0005886">
    <property type="term" value="C:plasma membrane"/>
    <property type="evidence" value="ECO:0007669"/>
    <property type="project" value="UniProtKB-SubCell"/>
</dbReference>
<dbReference type="SUPFAM" id="SSF56601">
    <property type="entry name" value="beta-lactamase/transpeptidase-like"/>
    <property type="match status" value="1"/>
</dbReference>
<dbReference type="GO" id="GO:0071555">
    <property type="term" value="P:cell wall organization"/>
    <property type="evidence" value="ECO:0007669"/>
    <property type="project" value="UniProtKB-KW"/>
</dbReference>
<comment type="catalytic activity">
    <reaction evidence="16">
        <text>Preferential cleavage: (Ac)2-L-Lys-D-Ala-|-D-Ala. Also transpeptidation of peptidyl-alanyl moieties that are N-acyl substituents of D-alanine.</text>
        <dbReference type="EC" id="3.4.16.4"/>
    </reaction>
</comment>
<evidence type="ECO:0000256" key="1">
    <source>
        <dbReference type="ARBA" id="ARBA00003217"/>
    </source>
</evidence>
<dbReference type="GO" id="GO:0009002">
    <property type="term" value="F:serine-type D-Ala-D-Ala carboxypeptidase activity"/>
    <property type="evidence" value="ECO:0007669"/>
    <property type="project" value="UniProtKB-EC"/>
</dbReference>
<comment type="pathway">
    <text evidence="17">Glycan biosynthesis.</text>
</comment>
<evidence type="ECO:0000256" key="19">
    <source>
        <dbReference type="PIRSR" id="PIRSR618044-2"/>
    </source>
</evidence>
<organism evidence="23">
    <name type="scientific">Vibrio sp. HB236076</name>
    <dbReference type="NCBI Taxonomy" id="3232307"/>
    <lineage>
        <taxon>Bacteria</taxon>
        <taxon>Pseudomonadati</taxon>
        <taxon>Pseudomonadota</taxon>
        <taxon>Gammaproteobacteria</taxon>
        <taxon>Vibrionales</taxon>
        <taxon>Vibrionaceae</taxon>
        <taxon>Vibrio</taxon>
    </lineage>
</organism>
<dbReference type="RefSeq" id="WP_306100855.1">
    <property type="nucleotide sequence ID" value="NZ_CP162601.1"/>
</dbReference>
<keyword evidence="11 23" id="KW-0378">Hydrolase</keyword>
<dbReference type="InterPro" id="IPR012907">
    <property type="entry name" value="Peptidase_S11_C"/>
</dbReference>
<feature type="active site" description="Proton acceptor" evidence="18">
    <location>
        <position position="70"/>
    </location>
</feature>
<evidence type="ECO:0000256" key="6">
    <source>
        <dbReference type="ARBA" id="ARBA00022475"/>
    </source>
</evidence>
<evidence type="ECO:0000256" key="7">
    <source>
        <dbReference type="ARBA" id="ARBA00022519"/>
    </source>
</evidence>
<keyword evidence="15" id="KW-0961">Cell wall biogenesis/degradation</keyword>
<keyword evidence="6" id="KW-1003">Cell membrane</keyword>
<keyword evidence="9" id="KW-0645">Protease</keyword>
<name>A0AB39HGS2_9VIBR</name>
<evidence type="ECO:0000256" key="16">
    <source>
        <dbReference type="ARBA" id="ARBA00034000"/>
    </source>
</evidence>
<feature type="active site" description="Proton acceptor" evidence="18">
    <location>
        <position position="67"/>
    </location>
</feature>
<evidence type="ECO:0000256" key="12">
    <source>
        <dbReference type="ARBA" id="ARBA00022960"/>
    </source>
</evidence>
<dbReference type="GO" id="GO:0009252">
    <property type="term" value="P:peptidoglycan biosynthetic process"/>
    <property type="evidence" value="ECO:0007669"/>
    <property type="project" value="UniProtKB-KW"/>
</dbReference>
<dbReference type="InterPro" id="IPR015956">
    <property type="entry name" value="Peniciliin-bd_prot_C_sf"/>
</dbReference>
<dbReference type="FunFam" id="3.40.710.10:FF:000001">
    <property type="entry name" value="D-alanyl-D-alanine serine-type carboxypeptidase"/>
    <property type="match status" value="1"/>
</dbReference>
<keyword evidence="10 21" id="KW-0732">Signal</keyword>
<dbReference type="SMART" id="SM00936">
    <property type="entry name" value="PBP5_C"/>
    <property type="match status" value="1"/>
</dbReference>
<evidence type="ECO:0000256" key="5">
    <source>
        <dbReference type="ARBA" id="ARBA00012448"/>
    </source>
</evidence>
<dbReference type="FunFam" id="2.60.410.10:FF:000001">
    <property type="entry name" value="D-alanyl-D-alanine carboxypeptidase dacA"/>
    <property type="match status" value="1"/>
</dbReference>
<dbReference type="PRINTS" id="PR00725">
    <property type="entry name" value="DADACBPTASE1"/>
</dbReference>
<comment type="function">
    <text evidence="1">Removes C-terminal D-alanyl residues from sugar-peptide cell wall precursors.</text>
</comment>
<dbReference type="Pfam" id="PF00768">
    <property type="entry name" value="Peptidase_S11"/>
    <property type="match status" value="1"/>
</dbReference>
<sequence length="392" mass="43343">MKKTTLFKRLIVPSVALCATIVNSAFANPVVVPDAPQIAATGFVLMDFHSGKVLAEKNMHDKLPPASLTKMMTSYVIGQEIKRGNVSPDDDVVISENAWAKNFPDSSKMFIEVGTTVKVRDLNKGIIIQSGNDACVAMAEHIAGSTDAFVDLMNAWASTLGMKDTHYTNVHGLDSDELYSTPYDLALLGRALIRDVPEEYKIYSEKKFTYNGITQYNRNGLLWDKSMNVDGIKTGHTSQAGYNLVTSATEGKMRLVAVVMGTKSSNARKAESKKLLSYGFRFFETVNPHKAGETFVKERIWMGNKSEVALGVNEDTYVTLPRGEAKNMQASFILDKELKAPIKQGDVVGKLYYQLDGNDVAQYPLVALEDVDEGGVFSRLWDYVILLFKSLF</sequence>
<dbReference type="Gene3D" id="3.40.710.10">
    <property type="entry name" value="DD-peptidase/beta-lactamase superfamily"/>
    <property type="match status" value="1"/>
</dbReference>
<evidence type="ECO:0000256" key="11">
    <source>
        <dbReference type="ARBA" id="ARBA00022801"/>
    </source>
</evidence>
<dbReference type="GO" id="GO:0042803">
    <property type="term" value="F:protein homodimerization activity"/>
    <property type="evidence" value="ECO:0007669"/>
    <property type="project" value="UniProtKB-ARBA"/>
</dbReference>
<dbReference type="AlphaFoldDB" id="A0AB39HGS2"/>
<dbReference type="SUPFAM" id="SSF69189">
    <property type="entry name" value="Penicillin-binding protein associated domain"/>
    <property type="match status" value="1"/>
</dbReference>
<feature type="signal peptide" evidence="21">
    <location>
        <begin position="1"/>
        <end position="27"/>
    </location>
</feature>
<evidence type="ECO:0000313" key="23">
    <source>
        <dbReference type="EMBL" id="XDK26368.1"/>
    </source>
</evidence>
<dbReference type="PANTHER" id="PTHR21581:SF6">
    <property type="entry name" value="TRAFFICKING PROTEIN PARTICLE COMPLEX SUBUNIT 12"/>
    <property type="match status" value="1"/>
</dbReference>
<dbReference type="PANTHER" id="PTHR21581">
    <property type="entry name" value="D-ALANYL-D-ALANINE CARBOXYPEPTIDASE"/>
    <property type="match status" value="1"/>
</dbReference>
<keyword evidence="13" id="KW-0573">Peptidoglycan synthesis</keyword>
<dbReference type="EMBL" id="CP162601">
    <property type="protein sequence ID" value="XDK26368.1"/>
    <property type="molecule type" value="Genomic_DNA"/>
</dbReference>
<dbReference type="InterPro" id="IPR012338">
    <property type="entry name" value="Beta-lactam/transpept-like"/>
</dbReference>
<feature type="binding site" evidence="19">
    <location>
        <position position="233"/>
    </location>
    <ligand>
        <name>substrate</name>
    </ligand>
</feature>
<keyword evidence="7" id="KW-0997">Cell inner membrane</keyword>
<evidence type="ECO:0000256" key="20">
    <source>
        <dbReference type="RuleBase" id="RU004016"/>
    </source>
</evidence>
<protein>
    <recommendedName>
        <fullName evidence="5">serine-type D-Ala-D-Ala carboxypeptidase</fullName>
        <ecNumber evidence="5">3.4.16.4</ecNumber>
    </recommendedName>
</protein>
<feature type="chain" id="PRO_5044280095" description="serine-type D-Ala-D-Ala carboxypeptidase" evidence="21">
    <location>
        <begin position="28"/>
        <end position="392"/>
    </location>
</feature>
<evidence type="ECO:0000256" key="15">
    <source>
        <dbReference type="ARBA" id="ARBA00023316"/>
    </source>
</evidence>
<dbReference type="GO" id="GO:0008360">
    <property type="term" value="P:regulation of cell shape"/>
    <property type="evidence" value="ECO:0007669"/>
    <property type="project" value="UniProtKB-KW"/>
</dbReference>
<feature type="domain" description="Peptidase S11 D-Ala-D-Ala carboxypeptidase A C-terminal" evidence="22">
    <location>
        <begin position="283"/>
        <end position="373"/>
    </location>
</feature>
<gene>
    <name evidence="23" type="ORF">AB0763_10040</name>
</gene>
<evidence type="ECO:0000256" key="21">
    <source>
        <dbReference type="SAM" id="SignalP"/>
    </source>
</evidence>
<comment type="subcellular location">
    <subcellularLocation>
        <location evidence="2">Cell inner membrane</location>
        <topology evidence="2">Peripheral membrane protein</topology>
    </subcellularLocation>
</comment>
<dbReference type="GO" id="GO:0008658">
    <property type="term" value="F:penicillin binding"/>
    <property type="evidence" value="ECO:0007669"/>
    <property type="project" value="UniProtKB-ARBA"/>
</dbReference>
<evidence type="ECO:0000256" key="3">
    <source>
        <dbReference type="ARBA" id="ARBA00004752"/>
    </source>
</evidence>
<dbReference type="InterPro" id="IPR037167">
    <property type="entry name" value="Peptidase_S11_C_sf"/>
</dbReference>
<evidence type="ECO:0000256" key="10">
    <source>
        <dbReference type="ARBA" id="ARBA00022729"/>
    </source>
</evidence>
<dbReference type="EC" id="3.4.16.4" evidence="5"/>